<organism evidence="3 4">
    <name type="scientific">Bradyrhizobium hipponense</name>
    <dbReference type="NCBI Taxonomy" id="2605638"/>
    <lineage>
        <taxon>Bacteria</taxon>
        <taxon>Pseudomonadati</taxon>
        <taxon>Pseudomonadota</taxon>
        <taxon>Alphaproteobacteria</taxon>
        <taxon>Hyphomicrobiales</taxon>
        <taxon>Nitrobacteraceae</taxon>
        <taxon>Bradyrhizobium</taxon>
    </lineage>
</organism>
<evidence type="ECO:0000256" key="2">
    <source>
        <dbReference type="SAM" id="SignalP"/>
    </source>
</evidence>
<feature type="region of interest" description="Disordered" evidence="1">
    <location>
        <begin position="67"/>
        <end position="117"/>
    </location>
</feature>
<evidence type="ECO:0000313" key="3">
    <source>
        <dbReference type="EMBL" id="TYO66047.1"/>
    </source>
</evidence>
<accession>A0A5S4YRH2</accession>
<comment type="caution">
    <text evidence="3">The sequence shown here is derived from an EMBL/GenBank/DDBJ whole genome shotgun (WGS) entry which is preliminary data.</text>
</comment>
<feature type="chain" id="PRO_5024400707" evidence="2">
    <location>
        <begin position="22"/>
        <end position="117"/>
    </location>
</feature>
<feature type="signal peptide" evidence="2">
    <location>
        <begin position="1"/>
        <end position="21"/>
    </location>
</feature>
<feature type="compositionally biased region" description="Polar residues" evidence="1">
    <location>
        <begin position="67"/>
        <end position="83"/>
    </location>
</feature>
<feature type="compositionally biased region" description="Polar residues" evidence="1">
    <location>
        <begin position="93"/>
        <end position="102"/>
    </location>
</feature>
<sequence>MSFSFVSILSSAVLVGNVALAADAGHGQQASDISRAGHGSAIVVADASSVRTSQPGAEKSIIIVSGKQSSGGWTASRGSNVTPNPHPLPPRQSVETSINSKASHVMLNPQPLPPKAR</sequence>
<dbReference type="AlphaFoldDB" id="A0A5S4YRH2"/>
<name>A0A5S4YRH2_9BRAD</name>
<proteinExistence type="predicted"/>
<dbReference type="EMBL" id="VSTH01000044">
    <property type="protein sequence ID" value="TYO66047.1"/>
    <property type="molecule type" value="Genomic_DNA"/>
</dbReference>
<dbReference type="RefSeq" id="WP_148739635.1">
    <property type="nucleotide sequence ID" value="NZ_VSTH01000044.1"/>
</dbReference>
<evidence type="ECO:0000313" key="4">
    <source>
        <dbReference type="Proteomes" id="UP000324797"/>
    </source>
</evidence>
<gene>
    <name evidence="3" type="ORF">FXV83_13335</name>
</gene>
<keyword evidence="2" id="KW-0732">Signal</keyword>
<keyword evidence="4" id="KW-1185">Reference proteome</keyword>
<evidence type="ECO:0000256" key="1">
    <source>
        <dbReference type="SAM" id="MobiDB-lite"/>
    </source>
</evidence>
<dbReference type="Proteomes" id="UP000324797">
    <property type="component" value="Unassembled WGS sequence"/>
</dbReference>
<protein>
    <submittedName>
        <fullName evidence="3">Uncharacterized protein</fullName>
    </submittedName>
</protein>
<reference evidence="3 4" key="1">
    <citation type="submission" date="2019-08" db="EMBL/GenBank/DDBJ databases">
        <title>Bradyrhizobium hipponensis sp. nov., a rhizobium isolated from a Lupinus angustifolius root nodule in Tunisia.</title>
        <authorList>
            <person name="Off K."/>
            <person name="Rejili M."/>
            <person name="Mars M."/>
            <person name="Brachmann A."/>
            <person name="Marin M."/>
        </authorList>
    </citation>
    <scope>NUCLEOTIDE SEQUENCE [LARGE SCALE GENOMIC DNA]</scope>
    <source>
        <strain evidence="4">aSej3</strain>
    </source>
</reference>